<dbReference type="InterPro" id="IPR000944">
    <property type="entry name" value="Tscrpt_reg_Rrf2"/>
</dbReference>
<reference evidence="2 3" key="1">
    <citation type="submission" date="2019-04" db="EMBL/GenBank/DDBJ databases">
        <title>Complete genome sequence of Agrobacterium tumefaciens CFBP5877.</title>
        <authorList>
            <person name="Huang Y.-Y."/>
            <person name="Chiang H.-Y."/>
            <person name="Chou L."/>
            <person name="Lai E.-M."/>
            <person name="Kuo C.-H."/>
        </authorList>
    </citation>
    <scope>NUCLEOTIDE SEQUENCE [LARGE SCALE GENOMIC DNA]</scope>
    <source>
        <strain evidence="2 3">CFBP5877</strain>
    </source>
</reference>
<dbReference type="PROSITE" id="PS51197">
    <property type="entry name" value="HTH_RRF2_2"/>
    <property type="match status" value="1"/>
</dbReference>
<dbReference type="SUPFAM" id="SSF46785">
    <property type="entry name" value="Winged helix' DNA-binding domain"/>
    <property type="match status" value="1"/>
</dbReference>
<dbReference type="InterPro" id="IPR030489">
    <property type="entry name" value="TR_Rrf2-type_CS"/>
</dbReference>
<dbReference type="EMBL" id="CP039898">
    <property type="protein sequence ID" value="QCL80919.1"/>
    <property type="molecule type" value="Genomic_DNA"/>
</dbReference>
<dbReference type="InterPro" id="IPR036390">
    <property type="entry name" value="WH_DNA-bd_sf"/>
</dbReference>
<organism evidence="2 3">
    <name type="scientific">Agrobacterium tumefaciens</name>
    <dbReference type="NCBI Taxonomy" id="358"/>
    <lineage>
        <taxon>Bacteria</taxon>
        <taxon>Pseudomonadati</taxon>
        <taxon>Pseudomonadota</taxon>
        <taxon>Alphaproteobacteria</taxon>
        <taxon>Hyphomicrobiales</taxon>
        <taxon>Rhizobiaceae</taxon>
        <taxon>Rhizobium/Agrobacterium group</taxon>
        <taxon>Agrobacterium</taxon>
        <taxon>Agrobacterium tumefaciens complex</taxon>
    </lineage>
</organism>
<gene>
    <name evidence="2" type="ORF">CFBP5877_17345</name>
</gene>
<accession>A0AAE6BDX8</accession>
<proteinExistence type="predicted"/>
<evidence type="ECO:0000313" key="3">
    <source>
        <dbReference type="Proteomes" id="UP000298579"/>
    </source>
</evidence>
<evidence type="ECO:0000256" key="1">
    <source>
        <dbReference type="ARBA" id="ARBA00023125"/>
    </source>
</evidence>
<dbReference type="PANTHER" id="PTHR33221">
    <property type="entry name" value="WINGED HELIX-TURN-HELIX TRANSCRIPTIONAL REGULATOR, RRF2 FAMILY"/>
    <property type="match status" value="1"/>
</dbReference>
<dbReference type="InterPro" id="IPR036388">
    <property type="entry name" value="WH-like_DNA-bd_sf"/>
</dbReference>
<dbReference type="PROSITE" id="PS01332">
    <property type="entry name" value="HTH_RRF2_1"/>
    <property type="match status" value="1"/>
</dbReference>
<dbReference type="NCBIfam" id="TIGR00738">
    <property type="entry name" value="rrf2_super"/>
    <property type="match status" value="1"/>
</dbReference>
<sequence length="149" mass="16289">MLTKKGKYGLKALVDLARLPQGETAFVTEIATRNNIPKKFLDTILLELRNSGILRSKKGPNGGYSLSKMPSEIMIGQVIRTLDGPLAPIRCASRTAFEACDDCDDPETCQVRVSMTDVRDAIATILDNMTLAQFVAKDGQDQRSITAVE</sequence>
<evidence type="ECO:0000313" key="2">
    <source>
        <dbReference type="EMBL" id="QCL80919.1"/>
    </source>
</evidence>
<dbReference type="Proteomes" id="UP000298579">
    <property type="component" value="Chromosome linear"/>
</dbReference>
<dbReference type="GO" id="GO:0003677">
    <property type="term" value="F:DNA binding"/>
    <property type="evidence" value="ECO:0007669"/>
    <property type="project" value="UniProtKB-KW"/>
</dbReference>
<dbReference type="Pfam" id="PF02082">
    <property type="entry name" value="Rrf2"/>
    <property type="match status" value="1"/>
</dbReference>
<name>A0AAE6BDX8_AGRTU</name>
<dbReference type="RefSeq" id="WP_080830213.1">
    <property type="nucleotide sequence ID" value="NZ_CP039889.1"/>
</dbReference>
<keyword evidence="1" id="KW-0238">DNA-binding</keyword>
<dbReference type="AlphaFoldDB" id="A0AAE6BDX8"/>
<dbReference type="GO" id="GO:0005829">
    <property type="term" value="C:cytosol"/>
    <property type="evidence" value="ECO:0007669"/>
    <property type="project" value="TreeGrafter"/>
</dbReference>
<dbReference type="Gene3D" id="1.10.10.10">
    <property type="entry name" value="Winged helix-like DNA-binding domain superfamily/Winged helix DNA-binding domain"/>
    <property type="match status" value="1"/>
</dbReference>
<dbReference type="GO" id="GO:0003700">
    <property type="term" value="F:DNA-binding transcription factor activity"/>
    <property type="evidence" value="ECO:0007669"/>
    <property type="project" value="TreeGrafter"/>
</dbReference>
<dbReference type="PANTHER" id="PTHR33221:SF5">
    <property type="entry name" value="HTH-TYPE TRANSCRIPTIONAL REGULATOR ISCR"/>
    <property type="match status" value="1"/>
</dbReference>
<protein>
    <submittedName>
        <fullName evidence="2">Rrf2 family transcriptional regulator</fullName>
    </submittedName>
</protein>